<dbReference type="Gene3D" id="1.10.630.10">
    <property type="entry name" value="Cytochrome P450"/>
    <property type="match status" value="1"/>
</dbReference>
<keyword evidence="8" id="KW-1185">Reference proteome</keyword>
<dbReference type="PANTHER" id="PTHR24305">
    <property type="entry name" value="CYTOCHROME P450"/>
    <property type="match status" value="1"/>
</dbReference>
<feature type="non-terminal residue" evidence="7">
    <location>
        <position position="153"/>
    </location>
</feature>
<dbReference type="GO" id="GO:0005506">
    <property type="term" value="F:iron ion binding"/>
    <property type="evidence" value="ECO:0007669"/>
    <property type="project" value="InterPro"/>
</dbReference>
<organism evidence="7 8">
    <name type="scientific">Conidiobolus coronatus (strain ATCC 28846 / CBS 209.66 / NRRL 28638)</name>
    <name type="common">Delacroixia coronata</name>
    <dbReference type="NCBI Taxonomy" id="796925"/>
    <lineage>
        <taxon>Eukaryota</taxon>
        <taxon>Fungi</taxon>
        <taxon>Fungi incertae sedis</taxon>
        <taxon>Zoopagomycota</taxon>
        <taxon>Entomophthoromycotina</taxon>
        <taxon>Entomophthoromycetes</taxon>
        <taxon>Entomophthorales</taxon>
        <taxon>Ancylistaceae</taxon>
        <taxon>Conidiobolus</taxon>
    </lineage>
</organism>
<evidence type="ECO:0000256" key="5">
    <source>
        <dbReference type="PIRSR" id="PIRSR602401-1"/>
    </source>
</evidence>
<feature type="binding site" description="axial binding residue" evidence="5">
    <location>
        <position position="126"/>
    </location>
    <ligand>
        <name>heme</name>
        <dbReference type="ChEBI" id="CHEBI:30413"/>
    </ligand>
    <ligandPart>
        <name>Fe</name>
        <dbReference type="ChEBI" id="CHEBI:18248"/>
    </ligandPart>
</feature>
<evidence type="ECO:0000256" key="1">
    <source>
        <dbReference type="ARBA" id="ARBA00001971"/>
    </source>
</evidence>
<dbReference type="OrthoDB" id="1470350at2759"/>
<dbReference type="Pfam" id="PF00067">
    <property type="entry name" value="p450"/>
    <property type="match status" value="1"/>
</dbReference>
<evidence type="ECO:0000256" key="2">
    <source>
        <dbReference type="ARBA" id="ARBA00010617"/>
    </source>
</evidence>
<dbReference type="GO" id="GO:0016705">
    <property type="term" value="F:oxidoreductase activity, acting on paired donors, with incorporation or reduction of molecular oxygen"/>
    <property type="evidence" value="ECO:0007669"/>
    <property type="project" value="InterPro"/>
</dbReference>
<evidence type="ECO:0000256" key="6">
    <source>
        <dbReference type="RuleBase" id="RU000461"/>
    </source>
</evidence>
<dbReference type="InterPro" id="IPR001128">
    <property type="entry name" value="Cyt_P450"/>
</dbReference>
<dbReference type="GO" id="GO:0020037">
    <property type="term" value="F:heme binding"/>
    <property type="evidence" value="ECO:0007669"/>
    <property type="project" value="InterPro"/>
</dbReference>
<dbReference type="GO" id="GO:0004497">
    <property type="term" value="F:monooxygenase activity"/>
    <property type="evidence" value="ECO:0007669"/>
    <property type="project" value="UniProtKB-KW"/>
</dbReference>
<keyword evidence="5 6" id="KW-0349">Heme</keyword>
<dbReference type="SUPFAM" id="SSF48264">
    <property type="entry name" value="Cytochrome P450"/>
    <property type="match status" value="1"/>
</dbReference>
<dbReference type="STRING" id="796925.A0A137PI77"/>
<evidence type="ECO:0000313" key="8">
    <source>
        <dbReference type="Proteomes" id="UP000070444"/>
    </source>
</evidence>
<comment type="cofactor">
    <cofactor evidence="1 5">
        <name>heme</name>
        <dbReference type="ChEBI" id="CHEBI:30413"/>
    </cofactor>
</comment>
<evidence type="ECO:0000313" key="7">
    <source>
        <dbReference type="EMBL" id="KXN74704.1"/>
    </source>
</evidence>
<dbReference type="EMBL" id="KQ964421">
    <property type="protein sequence ID" value="KXN74704.1"/>
    <property type="molecule type" value="Genomic_DNA"/>
</dbReference>
<evidence type="ECO:0000256" key="3">
    <source>
        <dbReference type="ARBA" id="ARBA00022723"/>
    </source>
</evidence>
<dbReference type="InterPro" id="IPR036396">
    <property type="entry name" value="Cyt_P450_sf"/>
</dbReference>
<dbReference type="PANTHER" id="PTHR24305:SF166">
    <property type="entry name" value="CYTOCHROME P450 12A4, MITOCHONDRIAL-RELATED"/>
    <property type="match status" value="1"/>
</dbReference>
<dbReference type="InterPro" id="IPR002401">
    <property type="entry name" value="Cyt_P450_E_grp-I"/>
</dbReference>
<dbReference type="AlphaFoldDB" id="A0A137PI77"/>
<keyword evidence="3 5" id="KW-0479">Metal-binding</keyword>
<dbReference type="Proteomes" id="UP000070444">
    <property type="component" value="Unassembled WGS sequence"/>
</dbReference>
<proteinExistence type="inferred from homology"/>
<sequence>YELLKHPEFYKLVADEIIEKFPNVNEPINSQDAKKELKYLEAAVLESTRMHPAGADILPREVPEEGLTINEYYLPPKTVFALDIYCEHNDPKFWENPREYDINRWLEDREAKKAKLVGFGLGPRSCIGRDLAWNEILLVLANLIRHFNFELVD</sequence>
<dbReference type="InterPro" id="IPR017972">
    <property type="entry name" value="Cyt_P450_CS"/>
</dbReference>
<accession>A0A137PI77</accession>
<reference evidence="7 8" key="1">
    <citation type="journal article" date="2015" name="Genome Biol. Evol.">
        <title>Phylogenomic analyses indicate that early fungi evolved digesting cell walls of algal ancestors of land plants.</title>
        <authorList>
            <person name="Chang Y."/>
            <person name="Wang S."/>
            <person name="Sekimoto S."/>
            <person name="Aerts A.L."/>
            <person name="Choi C."/>
            <person name="Clum A."/>
            <person name="LaButti K.M."/>
            <person name="Lindquist E.A."/>
            <person name="Yee Ngan C."/>
            <person name="Ohm R.A."/>
            <person name="Salamov A.A."/>
            <person name="Grigoriev I.V."/>
            <person name="Spatafora J.W."/>
            <person name="Berbee M.L."/>
        </authorList>
    </citation>
    <scope>NUCLEOTIDE SEQUENCE [LARGE SCALE GENOMIC DNA]</scope>
    <source>
        <strain evidence="7 8">NRRL 28638</strain>
    </source>
</reference>
<dbReference type="PROSITE" id="PS00086">
    <property type="entry name" value="CYTOCHROME_P450"/>
    <property type="match status" value="1"/>
</dbReference>
<protein>
    <submittedName>
        <fullName evidence="7">Cytochrome P450</fullName>
    </submittedName>
</protein>
<gene>
    <name evidence="7" type="ORF">CONCODRAFT_27931</name>
</gene>
<keyword evidence="6" id="KW-0560">Oxidoreductase</keyword>
<dbReference type="PRINTS" id="PR00385">
    <property type="entry name" value="P450"/>
</dbReference>
<dbReference type="PRINTS" id="PR00463">
    <property type="entry name" value="EP450I"/>
</dbReference>
<name>A0A137PI77_CONC2</name>
<evidence type="ECO:0000256" key="4">
    <source>
        <dbReference type="ARBA" id="ARBA00023004"/>
    </source>
</evidence>
<feature type="non-terminal residue" evidence="7">
    <location>
        <position position="1"/>
    </location>
</feature>
<comment type="similarity">
    <text evidence="2 6">Belongs to the cytochrome P450 family.</text>
</comment>
<dbReference type="InterPro" id="IPR050121">
    <property type="entry name" value="Cytochrome_P450_monoxygenase"/>
</dbReference>
<keyword evidence="6" id="KW-0503">Monooxygenase</keyword>
<keyword evidence="4 5" id="KW-0408">Iron</keyword>